<name>A0ACC4B6H3_POPAL</name>
<keyword evidence="2" id="KW-1185">Reference proteome</keyword>
<reference evidence="1 2" key="1">
    <citation type="journal article" date="2024" name="Plant Biotechnol. J.">
        <title>Genome and CRISPR/Cas9 system of a widespread forest tree (Populus alba) in the world.</title>
        <authorList>
            <person name="Liu Y.J."/>
            <person name="Jiang P.F."/>
            <person name="Han X.M."/>
            <person name="Li X.Y."/>
            <person name="Wang H.M."/>
            <person name="Wang Y.J."/>
            <person name="Wang X.X."/>
            <person name="Zeng Q.Y."/>
        </authorList>
    </citation>
    <scope>NUCLEOTIDE SEQUENCE [LARGE SCALE GENOMIC DNA]</scope>
    <source>
        <strain evidence="2">cv. PAL-ZL1</strain>
    </source>
</reference>
<gene>
    <name evidence="1" type="ORF">D5086_024622</name>
</gene>
<evidence type="ECO:0000313" key="1">
    <source>
        <dbReference type="EMBL" id="KAL3574009.1"/>
    </source>
</evidence>
<dbReference type="Proteomes" id="UP000309997">
    <property type="component" value="Unassembled WGS sequence"/>
</dbReference>
<organism evidence="1 2">
    <name type="scientific">Populus alba</name>
    <name type="common">White poplar</name>
    <dbReference type="NCBI Taxonomy" id="43335"/>
    <lineage>
        <taxon>Eukaryota</taxon>
        <taxon>Viridiplantae</taxon>
        <taxon>Streptophyta</taxon>
        <taxon>Embryophyta</taxon>
        <taxon>Tracheophyta</taxon>
        <taxon>Spermatophyta</taxon>
        <taxon>Magnoliopsida</taxon>
        <taxon>eudicotyledons</taxon>
        <taxon>Gunneridae</taxon>
        <taxon>Pentapetalae</taxon>
        <taxon>rosids</taxon>
        <taxon>fabids</taxon>
        <taxon>Malpighiales</taxon>
        <taxon>Salicaceae</taxon>
        <taxon>Saliceae</taxon>
        <taxon>Populus</taxon>
    </lineage>
</organism>
<dbReference type="EMBL" id="RCHU02000013">
    <property type="protein sequence ID" value="KAL3574009.1"/>
    <property type="molecule type" value="Genomic_DNA"/>
</dbReference>
<proteinExistence type="predicted"/>
<comment type="caution">
    <text evidence="1">The sequence shown here is derived from an EMBL/GenBank/DDBJ whole genome shotgun (WGS) entry which is preliminary data.</text>
</comment>
<protein>
    <submittedName>
        <fullName evidence="1">Uncharacterized protein</fullName>
    </submittedName>
</protein>
<accession>A0ACC4B6H3</accession>
<evidence type="ECO:0000313" key="2">
    <source>
        <dbReference type="Proteomes" id="UP000309997"/>
    </source>
</evidence>
<sequence>MSSVNLVVMVVGLLVLAQQSFQMSLRNPVAETNNCKIDFTRLGLVLTSDTNEQALQDSGLFTPDAETPYVDIAGRRFHIGTLNARYIVYVKSGGNSVNAAIAVQILLNRFRIHGIIHFGSAGSLDIKSLVPGDVSVPLAVAFTGAWNWKKFGSEEGKLIFGEFNYPVNGENLLASVDYDTVKLFSKGQSPQDVFWFPSTTSWYSAATKVLQDLELSQCYDGVCLPSKPKIVFGTKGSSSDSYIKNKAYGDFLHKAFNVSTADQESAAVAWTSLSNEKPFIVIRGASNVAGAASPGSQASYLASYNAFLAAAKFIESIPTPRLACDMQTNFKVVDKDDAHCQCNINGLTFGDSEHQHSGQGTFASQDSALRFLRHLLLSLYSLGHGTWRHRQERGLFSHGSVH</sequence>